<evidence type="ECO:0000313" key="3">
    <source>
        <dbReference type="Proteomes" id="UP001215598"/>
    </source>
</evidence>
<evidence type="ECO:0000256" key="1">
    <source>
        <dbReference type="SAM" id="MobiDB-lite"/>
    </source>
</evidence>
<proteinExistence type="predicted"/>
<accession>A0AAD7K4W4</accession>
<feature type="region of interest" description="Disordered" evidence="1">
    <location>
        <begin position="41"/>
        <end position="67"/>
    </location>
</feature>
<feature type="region of interest" description="Disordered" evidence="1">
    <location>
        <begin position="406"/>
        <end position="427"/>
    </location>
</feature>
<gene>
    <name evidence="2" type="ORF">B0H16DRAFT_1846279</name>
</gene>
<keyword evidence="3" id="KW-1185">Reference proteome</keyword>
<feature type="region of interest" description="Disordered" evidence="1">
    <location>
        <begin position="442"/>
        <end position="465"/>
    </location>
</feature>
<reference evidence="2" key="1">
    <citation type="submission" date="2023-03" db="EMBL/GenBank/DDBJ databases">
        <title>Massive genome expansion in bonnet fungi (Mycena s.s.) driven by repeated elements and novel gene families across ecological guilds.</title>
        <authorList>
            <consortium name="Lawrence Berkeley National Laboratory"/>
            <person name="Harder C.B."/>
            <person name="Miyauchi S."/>
            <person name="Viragh M."/>
            <person name="Kuo A."/>
            <person name="Thoen E."/>
            <person name="Andreopoulos B."/>
            <person name="Lu D."/>
            <person name="Skrede I."/>
            <person name="Drula E."/>
            <person name="Henrissat B."/>
            <person name="Morin E."/>
            <person name="Kohler A."/>
            <person name="Barry K."/>
            <person name="LaButti K."/>
            <person name="Morin E."/>
            <person name="Salamov A."/>
            <person name="Lipzen A."/>
            <person name="Mereny Z."/>
            <person name="Hegedus B."/>
            <person name="Baldrian P."/>
            <person name="Stursova M."/>
            <person name="Weitz H."/>
            <person name="Taylor A."/>
            <person name="Grigoriev I.V."/>
            <person name="Nagy L.G."/>
            <person name="Martin F."/>
            <person name="Kauserud H."/>
        </authorList>
    </citation>
    <scope>NUCLEOTIDE SEQUENCE</scope>
    <source>
        <strain evidence="2">CBHHK182m</strain>
    </source>
</reference>
<sequence>MSEELSQSLLAFVQGLTQEQQNILYAALARNADDPLECLKKLPNDKHANSEEIEDEEDEGDEGEDDYYGCKTFDVDGVWPNRKDPIPLLENVPFAMSPSVRKAEWTIYALKTMLGVLNPLDGAPHRVKLDSASISLKENRDPQSRTFGPDEDLKSLVSGPRRTFYAFFSDTIPIPTGNDWKSDSSLTSTDGARNRIAQDDHCVLSGRFAVPGENSHACAHVVAAATAAEAFDQFVDAAREIDRTFPILKGTDVDMNVIFVCAYIKKAVDAEALGIYLPTVEHLVETSEDGKKKRPRLVAPLLELHCPSPKTTYLGHTTTLHAMVEKVNLMRAEGRIPARISVNDIHDCEENPPFATWFTPQNPWRPSCDYPHPLLLQLHYGVFVAQHYGSREFKSIALGGKRSKFNDVKRSTESDSETEDEESSRAATRAQWFNFGLNRPRAVQSDSETEEEEEEEEEEDEESLRAATRAKWFNFLLDQFLKREEILRGEAFKAADAAV</sequence>
<dbReference type="Proteomes" id="UP001215598">
    <property type="component" value="Unassembled WGS sequence"/>
</dbReference>
<feature type="compositionally biased region" description="Basic and acidic residues" evidence="1">
    <location>
        <begin position="41"/>
        <end position="50"/>
    </location>
</feature>
<feature type="compositionally biased region" description="Acidic residues" evidence="1">
    <location>
        <begin position="447"/>
        <end position="462"/>
    </location>
</feature>
<dbReference type="AlphaFoldDB" id="A0AAD7K4W4"/>
<feature type="compositionally biased region" description="Acidic residues" evidence="1">
    <location>
        <begin position="51"/>
        <end position="67"/>
    </location>
</feature>
<protein>
    <submittedName>
        <fullName evidence="2">Uncharacterized protein</fullName>
    </submittedName>
</protein>
<evidence type="ECO:0000313" key="2">
    <source>
        <dbReference type="EMBL" id="KAJ7778218.1"/>
    </source>
</evidence>
<comment type="caution">
    <text evidence="2">The sequence shown here is derived from an EMBL/GenBank/DDBJ whole genome shotgun (WGS) entry which is preliminary data.</text>
</comment>
<name>A0AAD7K4W4_9AGAR</name>
<organism evidence="2 3">
    <name type="scientific">Mycena metata</name>
    <dbReference type="NCBI Taxonomy" id="1033252"/>
    <lineage>
        <taxon>Eukaryota</taxon>
        <taxon>Fungi</taxon>
        <taxon>Dikarya</taxon>
        <taxon>Basidiomycota</taxon>
        <taxon>Agaricomycotina</taxon>
        <taxon>Agaricomycetes</taxon>
        <taxon>Agaricomycetidae</taxon>
        <taxon>Agaricales</taxon>
        <taxon>Marasmiineae</taxon>
        <taxon>Mycenaceae</taxon>
        <taxon>Mycena</taxon>
    </lineage>
</organism>
<dbReference type="EMBL" id="JARKIB010000007">
    <property type="protein sequence ID" value="KAJ7778218.1"/>
    <property type="molecule type" value="Genomic_DNA"/>
</dbReference>